<gene>
    <name evidence="5" type="ORF">XD82_0080</name>
    <name evidence="6" type="ORF">XE10_0053</name>
</gene>
<dbReference type="InterPro" id="IPR000835">
    <property type="entry name" value="HTH_MarR-typ"/>
</dbReference>
<comment type="caution">
    <text evidence="5">The sequence shown here is derived from an EMBL/GenBank/DDBJ whole genome shotgun (WGS) entry which is preliminary data.</text>
</comment>
<dbReference type="PRINTS" id="PR00598">
    <property type="entry name" value="HTHMARR"/>
</dbReference>
<dbReference type="InterPro" id="IPR036388">
    <property type="entry name" value="WH-like_DNA-bd_sf"/>
</dbReference>
<sequence length="143" mass="16558">MGWIHWFVHRYLARRLEVDGLTSRQFRFLSYLLRHNRVHQEQIAKDLMVDRAVATRTIRDLIEAGYAVRERDPADRRAYLVTLTERGRATAPLIDEVVRNLNDALLAGLSNEEQATLISILDRMVENIQRSELPASCRCGRDA</sequence>
<evidence type="ECO:0000256" key="2">
    <source>
        <dbReference type="ARBA" id="ARBA00023125"/>
    </source>
</evidence>
<evidence type="ECO:0000313" key="7">
    <source>
        <dbReference type="Proteomes" id="UP000054323"/>
    </source>
</evidence>
<evidence type="ECO:0000259" key="4">
    <source>
        <dbReference type="PROSITE" id="PS50995"/>
    </source>
</evidence>
<dbReference type="PANTHER" id="PTHR42756:SF1">
    <property type="entry name" value="TRANSCRIPTIONAL REPRESSOR OF EMRAB OPERON"/>
    <property type="match status" value="1"/>
</dbReference>
<dbReference type="PANTHER" id="PTHR42756">
    <property type="entry name" value="TRANSCRIPTIONAL REGULATOR, MARR"/>
    <property type="match status" value="1"/>
</dbReference>
<keyword evidence="2" id="KW-0238">DNA-binding</keyword>
<dbReference type="SUPFAM" id="SSF46785">
    <property type="entry name" value="Winged helix' DNA-binding domain"/>
    <property type="match status" value="1"/>
</dbReference>
<dbReference type="Proteomes" id="UP000054598">
    <property type="component" value="Unassembled WGS sequence"/>
</dbReference>
<evidence type="ECO:0000313" key="6">
    <source>
        <dbReference type="EMBL" id="KUL05649.1"/>
    </source>
</evidence>
<dbReference type="Gene3D" id="1.10.10.10">
    <property type="entry name" value="Winged helix-like DNA-binding domain superfamily/Winged helix DNA-binding domain"/>
    <property type="match status" value="1"/>
</dbReference>
<reference evidence="7 8" key="2">
    <citation type="journal article" date="2015" name="MBio">
        <title>Genome-Resolved Metagenomic Analysis Reveals Roles for Candidate Phyla and Other Microbial Community Members in Biogeochemical Transformations in Oil Reservoirs.</title>
        <authorList>
            <person name="Hu P."/>
            <person name="Tom L."/>
            <person name="Singh A."/>
            <person name="Thomas B.C."/>
            <person name="Baker B.J."/>
            <person name="Piceno Y.M."/>
            <person name="Andersen G.L."/>
            <person name="Banfield J.F."/>
        </authorList>
    </citation>
    <scope>NUCLEOTIDE SEQUENCE [LARGE SCALE GENOMIC DNA]</scope>
</reference>
<evidence type="ECO:0000313" key="8">
    <source>
        <dbReference type="Proteomes" id="UP000054598"/>
    </source>
</evidence>
<reference evidence="5" key="1">
    <citation type="journal article" date="2015" name="MBio">
        <title>Genome-resolved metagenomic analysis reveals roles for candidate phyla and other microbial community members in biogeochemical transformations in oil reservoirs.</title>
        <authorList>
            <person name="Hu P."/>
            <person name="Tom L."/>
            <person name="Singh A."/>
            <person name="Thomas B.C."/>
            <person name="Baker B.J."/>
            <person name="Piceno Y.M."/>
            <person name="Andersen G.L."/>
            <person name="Banfield J.F."/>
        </authorList>
    </citation>
    <scope>NUCLEOTIDE SEQUENCE [LARGE SCALE GENOMIC DNA]</scope>
    <source>
        <strain evidence="5">62_101</strain>
        <strain evidence="6">63_41</strain>
    </source>
</reference>
<accession>A0A124FSZ5</accession>
<dbReference type="PATRIC" id="fig|2198.3.peg.1452"/>
<dbReference type="AlphaFoldDB" id="A0A124FSZ5"/>
<dbReference type="GO" id="GO:0003677">
    <property type="term" value="F:DNA binding"/>
    <property type="evidence" value="ECO:0007669"/>
    <property type="project" value="UniProtKB-KW"/>
</dbReference>
<keyword evidence="1" id="KW-0805">Transcription regulation</keyword>
<dbReference type="EMBL" id="LGGD01000004">
    <property type="protein sequence ID" value="KUK63835.1"/>
    <property type="molecule type" value="Genomic_DNA"/>
</dbReference>
<evidence type="ECO:0000256" key="3">
    <source>
        <dbReference type="ARBA" id="ARBA00023163"/>
    </source>
</evidence>
<proteinExistence type="predicted"/>
<dbReference type="PROSITE" id="PS50995">
    <property type="entry name" value="HTH_MARR_2"/>
    <property type="match status" value="1"/>
</dbReference>
<dbReference type="Proteomes" id="UP000054323">
    <property type="component" value="Unassembled WGS sequence"/>
</dbReference>
<dbReference type="Pfam" id="PF12802">
    <property type="entry name" value="MarR_2"/>
    <property type="match status" value="1"/>
</dbReference>
<dbReference type="EMBL" id="LGHE01000003">
    <property type="protein sequence ID" value="KUL05649.1"/>
    <property type="molecule type" value="Genomic_DNA"/>
</dbReference>
<keyword evidence="3" id="KW-0804">Transcription</keyword>
<dbReference type="InterPro" id="IPR036390">
    <property type="entry name" value="WH_DNA-bd_sf"/>
</dbReference>
<feature type="domain" description="HTH marR-type" evidence="4">
    <location>
        <begin position="1"/>
        <end position="126"/>
    </location>
</feature>
<organism evidence="5 7">
    <name type="scientific">Methanoculleus marisnigri</name>
    <dbReference type="NCBI Taxonomy" id="2198"/>
    <lineage>
        <taxon>Archaea</taxon>
        <taxon>Methanobacteriati</taxon>
        <taxon>Methanobacteriota</taxon>
        <taxon>Stenosarchaea group</taxon>
        <taxon>Methanomicrobia</taxon>
        <taxon>Methanomicrobiales</taxon>
        <taxon>Methanomicrobiaceae</taxon>
        <taxon>Methanoculleus</taxon>
    </lineage>
</organism>
<dbReference type="SMART" id="SM00347">
    <property type="entry name" value="HTH_MARR"/>
    <property type="match status" value="1"/>
</dbReference>
<protein>
    <submittedName>
        <fullName evidence="5">Transcriptional regulator, MarR family</fullName>
    </submittedName>
</protein>
<name>A0A124FSZ5_9EURY</name>
<dbReference type="GO" id="GO:0003700">
    <property type="term" value="F:DNA-binding transcription factor activity"/>
    <property type="evidence" value="ECO:0007669"/>
    <property type="project" value="InterPro"/>
</dbReference>
<evidence type="ECO:0000256" key="1">
    <source>
        <dbReference type="ARBA" id="ARBA00023015"/>
    </source>
</evidence>
<evidence type="ECO:0000313" key="5">
    <source>
        <dbReference type="EMBL" id="KUK63835.1"/>
    </source>
</evidence>